<feature type="region of interest" description="Disordered" evidence="1">
    <location>
        <begin position="182"/>
        <end position="205"/>
    </location>
</feature>
<reference evidence="3 4" key="1">
    <citation type="submission" date="2019-04" db="EMBL/GenBank/DDBJ databases">
        <title>Friends and foes A comparative genomics studyof 23 Aspergillus species from section Flavi.</title>
        <authorList>
            <consortium name="DOE Joint Genome Institute"/>
            <person name="Kjaerbolling I."/>
            <person name="Vesth T."/>
            <person name="Frisvad J.C."/>
            <person name="Nybo J.L."/>
            <person name="Theobald S."/>
            <person name="Kildgaard S."/>
            <person name="Isbrandt T."/>
            <person name="Kuo A."/>
            <person name="Sato A."/>
            <person name="Lyhne E.K."/>
            <person name="Kogle M.E."/>
            <person name="Wiebenga A."/>
            <person name="Kun R.S."/>
            <person name="Lubbers R.J."/>
            <person name="Makela M.R."/>
            <person name="Barry K."/>
            <person name="Chovatia M."/>
            <person name="Clum A."/>
            <person name="Daum C."/>
            <person name="Haridas S."/>
            <person name="He G."/>
            <person name="LaButti K."/>
            <person name="Lipzen A."/>
            <person name="Mondo S."/>
            <person name="Riley R."/>
            <person name="Salamov A."/>
            <person name="Simmons B.A."/>
            <person name="Magnuson J.K."/>
            <person name="Henrissat B."/>
            <person name="Mortensen U.H."/>
            <person name="Larsen T.O."/>
            <person name="Devries R.P."/>
            <person name="Grigoriev I.V."/>
            <person name="Machida M."/>
            <person name="Baker S.E."/>
            <person name="Andersen M.R."/>
        </authorList>
    </citation>
    <scope>NUCLEOTIDE SEQUENCE [LARGE SCALE GENOMIC DNA]</scope>
    <source>
        <strain evidence="3 4">IBT 29228</strain>
    </source>
</reference>
<dbReference type="OrthoDB" id="10266999at2759"/>
<dbReference type="Proteomes" id="UP000326198">
    <property type="component" value="Unassembled WGS sequence"/>
</dbReference>
<accession>A0A5N7BCI2</accession>
<sequence>MSTELAVSCFPREVPTFDNVLNDNAPYPYSLKSLKDYVSQNHCSEPLEFLEDLERYKQTYRFALGLDGSCRPSRPSITPQLLLTWRNLLSLYILPGSEHELNLSTEERDALLQYHDASFPPSPSLIEEAVARISQSLESSIFLPYLTSRAILVHAVPLENPSLDEHGVGMICHRGSISTIESELSEGSSEELSPTTYKREKSWRQDKSVVLRKVLSLLGQPARSRSQRASQASSSHNRDR</sequence>
<dbReference type="AlphaFoldDB" id="A0A5N7BCI2"/>
<feature type="region of interest" description="Disordered" evidence="1">
    <location>
        <begin position="220"/>
        <end position="240"/>
    </location>
</feature>
<proteinExistence type="predicted"/>
<organism evidence="3 4">
    <name type="scientific">Aspergillus bertholletiae</name>
    <dbReference type="NCBI Taxonomy" id="1226010"/>
    <lineage>
        <taxon>Eukaryota</taxon>
        <taxon>Fungi</taxon>
        <taxon>Dikarya</taxon>
        <taxon>Ascomycota</taxon>
        <taxon>Pezizomycotina</taxon>
        <taxon>Eurotiomycetes</taxon>
        <taxon>Eurotiomycetidae</taxon>
        <taxon>Eurotiales</taxon>
        <taxon>Aspergillaceae</taxon>
        <taxon>Aspergillus</taxon>
        <taxon>Aspergillus subgen. Circumdati</taxon>
    </lineage>
</organism>
<evidence type="ECO:0000313" key="3">
    <source>
        <dbReference type="EMBL" id="KAE8379367.1"/>
    </source>
</evidence>
<keyword evidence="4" id="KW-1185">Reference proteome</keyword>
<evidence type="ECO:0000313" key="4">
    <source>
        <dbReference type="Proteomes" id="UP000326198"/>
    </source>
</evidence>
<evidence type="ECO:0000259" key="2">
    <source>
        <dbReference type="PROSITE" id="PS50132"/>
    </source>
</evidence>
<protein>
    <recommendedName>
        <fullName evidence="2">RGS domain-containing protein</fullName>
    </recommendedName>
</protein>
<dbReference type="SMART" id="SM00315">
    <property type="entry name" value="RGS"/>
    <property type="match status" value="1"/>
</dbReference>
<dbReference type="SUPFAM" id="SSF48097">
    <property type="entry name" value="Regulator of G-protein signaling, RGS"/>
    <property type="match status" value="1"/>
</dbReference>
<dbReference type="EMBL" id="ML736195">
    <property type="protein sequence ID" value="KAE8379367.1"/>
    <property type="molecule type" value="Genomic_DNA"/>
</dbReference>
<feature type="domain" description="RGS" evidence="2">
    <location>
        <begin position="16"/>
        <end position="148"/>
    </location>
</feature>
<feature type="compositionally biased region" description="Low complexity" evidence="1">
    <location>
        <begin position="182"/>
        <end position="193"/>
    </location>
</feature>
<dbReference type="InterPro" id="IPR044926">
    <property type="entry name" value="RGS_subdomain_2"/>
</dbReference>
<dbReference type="InterPro" id="IPR016137">
    <property type="entry name" value="RGS"/>
</dbReference>
<evidence type="ECO:0000256" key="1">
    <source>
        <dbReference type="SAM" id="MobiDB-lite"/>
    </source>
</evidence>
<dbReference type="PROSITE" id="PS50132">
    <property type="entry name" value="RGS"/>
    <property type="match status" value="1"/>
</dbReference>
<dbReference type="InterPro" id="IPR036305">
    <property type="entry name" value="RGS_sf"/>
</dbReference>
<name>A0A5N7BCI2_9EURO</name>
<dbReference type="Gene3D" id="1.10.167.10">
    <property type="entry name" value="Regulator of G-protein Signalling 4, domain 2"/>
    <property type="match status" value="1"/>
</dbReference>
<gene>
    <name evidence="3" type="ORF">BDV26DRAFT_170304</name>
</gene>
<dbReference type="Pfam" id="PF00615">
    <property type="entry name" value="RGS"/>
    <property type="match status" value="1"/>
</dbReference>